<evidence type="ECO:0000256" key="4">
    <source>
        <dbReference type="ARBA" id="ARBA00022692"/>
    </source>
</evidence>
<dbReference type="InterPro" id="IPR036942">
    <property type="entry name" value="Beta-barrel_TonB_sf"/>
</dbReference>
<evidence type="ECO:0000313" key="12">
    <source>
        <dbReference type="EMBL" id="MCX2839472.1"/>
    </source>
</evidence>
<protein>
    <submittedName>
        <fullName evidence="12">TonB-dependent receptor</fullName>
    </submittedName>
</protein>
<dbReference type="Gene3D" id="2.170.130.10">
    <property type="entry name" value="TonB-dependent receptor, plug domain"/>
    <property type="match status" value="1"/>
</dbReference>
<evidence type="ECO:0000313" key="13">
    <source>
        <dbReference type="Proteomes" id="UP001148482"/>
    </source>
</evidence>
<dbReference type="InterPro" id="IPR000531">
    <property type="entry name" value="Beta-barrel_TonB"/>
</dbReference>
<dbReference type="SUPFAM" id="SSF56935">
    <property type="entry name" value="Porins"/>
    <property type="match status" value="1"/>
</dbReference>
<dbReference type="InterPro" id="IPR039426">
    <property type="entry name" value="TonB-dep_rcpt-like"/>
</dbReference>
<gene>
    <name evidence="12" type="ORF">OQ279_15090</name>
</gene>
<keyword evidence="2 8" id="KW-0813">Transport</keyword>
<dbReference type="AlphaFoldDB" id="A0A9X3CZP5"/>
<dbReference type="PANTHER" id="PTHR30069:SF57">
    <property type="entry name" value="TONB-DEPENDENT RECEPTOR"/>
    <property type="match status" value="1"/>
</dbReference>
<evidence type="ECO:0000256" key="8">
    <source>
        <dbReference type="PROSITE-ProRule" id="PRU01360"/>
    </source>
</evidence>
<organism evidence="12 13">
    <name type="scientific">Salinimicrobium profundisediminis</name>
    <dbReference type="NCBI Taxonomy" id="2994553"/>
    <lineage>
        <taxon>Bacteria</taxon>
        <taxon>Pseudomonadati</taxon>
        <taxon>Bacteroidota</taxon>
        <taxon>Flavobacteriia</taxon>
        <taxon>Flavobacteriales</taxon>
        <taxon>Flavobacteriaceae</taxon>
        <taxon>Salinimicrobium</taxon>
    </lineage>
</organism>
<dbReference type="GO" id="GO:0015344">
    <property type="term" value="F:siderophore uptake transmembrane transporter activity"/>
    <property type="evidence" value="ECO:0007669"/>
    <property type="project" value="TreeGrafter"/>
</dbReference>
<dbReference type="InterPro" id="IPR008969">
    <property type="entry name" value="CarboxyPept-like_regulatory"/>
</dbReference>
<keyword evidence="4 8" id="KW-0812">Transmembrane</keyword>
<keyword evidence="13" id="KW-1185">Reference proteome</keyword>
<keyword evidence="3 8" id="KW-1134">Transmembrane beta strand</keyword>
<accession>A0A9X3CZP5</accession>
<dbReference type="PROSITE" id="PS52016">
    <property type="entry name" value="TONB_DEPENDENT_REC_3"/>
    <property type="match status" value="1"/>
</dbReference>
<comment type="caution">
    <text evidence="12">The sequence shown here is derived from an EMBL/GenBank/DDBJ whole genome shotgun (WGS) entry which is preliminary data.</text>
</comment>
<dbReference type="Gene3D" id="2.60.40.1120">
    <property type="entry name" value="Carboxypeptidase-like, regulatory domain"/>
    <property type="match status" value="1"/>
</dbReference>
<evidence type="ECO:0000259" key="10">
    <source>
        <dbReference type="Pfam" id="PF00593"/>
    </source>
</evidence>
<dbReference type="Pfam" id="PF13715">
    <property type="entry name" value="CarbopepD_reg_2"/>
    <property type="match status" value="1"/>
</dbReference>
<dbReference type="GO" id="GO:0009279">
    <property type="term" value="C:cell outer membrane"/>
    <property type="evidence" value="ECO:0007669"/>
    <property type="project" value="UniProtKB-SubCell"/>
</dbReference>
<reference evidence="12" key="1">
    <citation type="submission" date="2022-11" db="EMBL/GenBank/DDBJ databases">
        <title>Salinimicrobium profundisediminis sp. nov., isolated from deep-sea sediment of the Mariana Trench.</title>
        <authorList>
            <person name="Fu H."/>
        </authorList>
    </citation>
    <scope>NUCLEOTIDE SEQUENCE</scope>
    <source>
        <strain evidence="12">MT39</strain>
    </source>
</reference>
<comment type="subcellular location">
    <subcellularLocation>
        <location evidence="1 8">Cell outer membrane</location>
        <topology evidence="1 8">Multi-pass membrane protein</topology>
    </subcellularLocation>
</comment>
<evidence type="ECO:0000256" key="5">
    <source>
        <dbReference type="ARBA" id="ARBA00023077"/>
    </source>
</evidence>
<evidence type="ECO:0000256" key="1">
    <source>
        <dbReference type="ARBA" id="ARBA00004571"/>
    </source>
</evidence>
<evidence type="ECO:0000256" key="7">
    <source>
        <dbReference type="ARBA" id="ARBA00023237"/>
    </source>
</evidence>
<keyword evidence="7 8" id="KW-0998">Cell outer membrane</keyword>
<feature type="domain" description="TonB-dependent receptor plug" evidence="11">
    <location>
        <begin position="89"/>
        <end position="192"/>
    </location>
</feature>
<name>A0A9X3CZP5_9FLAO</name>
<comment type="similarity">
    <text evidence="8 9">Belongs to the TonB-dependent receptor family.</text>
</comment>
<dbReference type="Gene3D" id="2.40.170.20">
    <property type="entry name" value="TonB-dependent receptor, beta-barrel domain"/>
    <property type="match status" value="1"/>
</dbReference>
<evidence type="ECO:0000259" key="11">
    <source>
        <dbReference type="Pfam" id="PF07715"/>
    </source>
</evidence>
<keyword evidence="12" id="KW-0675">Receptor</keyword>
<sequence length="732" mass="82140">MTLCPLVNVYLEGTTIGTTTNNKGEFFMKAPLGHHEIILQAIGFKTVQKHLDVLNHDPQKLNFSLQEDVTGLDQVVISASRNGQLRHTAPVIVSVTSEKEFNAIQSISLSDGLNFQPGLRMETNCQNCGFSQVRMNGLDGAYSQILIDSRPVFSALNGVYGLDQIPANSIERIEVVRGGGSALYGSNAIAGTINIITKIPTENYYEIAGNLAAINAEAGDRAITMNTTVLSENYNAGLNAYGMFRDRNPYDHNEDGYTELTTVENKTFGFKSFYTPNDRSRLSLDFHTTHEFRRGGNKLHLQPFEADISEQISSEVLGGGLTYAASSRSRDIRYSVYATTQLSKNDNFYGGQRETSEESLKGYGNSMDNTYLLGTQFSFDQENFLGSPATFTTGFEFKNNLMRDRKPGYNAHINQNLNILGIYAQQEWQATGKFKILGGLRADFHNATDENVVFNPRINLLFSESEHLQFRASYARGFRAPQVFTEDIHARIGAGEVSLVTFADDLQSETSHSYLASAEWNKTTLDENYRLTLEAFYTRLQDPFILERISETTFEKSNGEGANVYGINLDVVVAPNENWILQMGGTLQRSKYDFPVQFSNDPSVPLKNAKNFFKSPNLYGNFILTYAPVKQWQNNISGVYTGSMYVPHLAGYIENDRLEKTEGFMEINLKTAYIFKLSEEFQLEVNAGLQNIFNEYQQDFDQGIERDANYVYGPTRPRTIFVGLKIGNRLLQ</sequence>
<evidence type="ECO:0000256" key="2">
    <source>
        <dbReference type="ARBA" id="ARBA00022448"/>
    </source>
</evidence>
<dbReference type="GO" id="GO:0044718">
    <property type="term" value="P:siderophore transmembrane transport"/>
    <property type="evidence" value="ECO:0007669"/>
    <property type="project" value="TreeGrafter"/>
</dbReference>
<dbReference type="InterPro" id="IPR037066">
    <property type="entry name" value="Plug_dom_sf"/>
</dbReference>
<evidence type="ECO:0000256" key="9">
    <source>
        <dbReference type="RuleBase" id="RU003357"/>
    </source>
</evidence>
<proteinExistence type="inferred from homology"/>
<dbReference type="Proteomes" id="UP001148482">
    <property type="component" value="Unassembled WGS sequence"/>
</dbReference>
<dbReference type="Pfam" id="PF07715">
    <property type="entry name" value="Plug"/>
    <property type="match status" value="1"/>
</dbReference>
<keyword evidence="5 9" id="KW-0798">TonB box</keyword>
<dbReference type="EMBL" id="JAPJDA010000028">
    <property type="protein sequence ID" value="MCX2839472.1"/>
    <property type="molecule type" value="Genomic_DNA"/>
</dbReference>
<dbReference type="RefSeq" id="WP_266070836.1">
    <property type="nucleotide sequence ID" value="NZ_JAPJDA010000028.1"/>
</dbReference>
<dbReference type="PANTHER" id="PTHR30069">
    <property type="entry name" value="TONB-DEPENDENT OUTER MEMBRANE RECEPTOR"/>
    <property type="match status" value="1"/>
</dbReference>
<evidence type="ECO:0000256" key="6">
    <source>
        <dbReference type="ARBA" id="ARBA00023136"/>
    </source>
</evidence>
<dbReference type="InterPro" id="IPR012910">
    <property type="entry name" value="Plug_dom"/>
</dbReference>
<dbReference type="SUPFAM" id="SSF49464">
    <property type="entry name" value="Carboxypeptidase regulatory domain-like"/>
    <property type="match status" value="1"/>
</dbReference>
<feature type="domain" description="TonB-dependent receptor-like beta-barrel" evidence="10">
    <location>
        <begin position="234"/>
        <end position="692"/>
    </location>
</feature>
<evidence type="ECO:0000256" key="3">
    <source>
        <dbReference type="ARBA" id="ARBA00022452"/>
    </source>
</evidence>
<keyword evidence="6 8" id="KW-0472">Membrane</keyword>
<dbReference type="Pfam" id="PF00593">
    <property type="entry name" value="TonB_dep_Rec_b-barrel"/>
    <property type="match status" value="1"/>
</dbReference>